<protein>
    <submittedName>
        <fullName evidence="2">Uncharacterized protein</fullName>
    </submittedName>
</protein>
<evidence type="ECO:0000313" key="2">
    <source>
        <dbReference type="Ensembl" id="ENSLAFP00000019102.1"/>
    </source>
</evidence>
<reference evidence="2" key="3">
    <citation type="submission" date="2025-09" db="UniProtKB">
        <authorList>
            <consortium name="Ensembl"/>
        </authorList>
    </citation>
    <scope>IDENTIFICATION</scope>
    <source>
        <strain evidence="2">Isolate ISIS603380</strain>
    </source>
</reference>
<organism evidence="2 3">
    <name type="scientific">Loxodonta africana</name>
    <name type="common">African elephant</name>
    <dbReference type="NCBI Taxonomy" id="9785"/>
    <lineage>
        <taxon>Eukaryota</taxon>
        <taxon>Metazoa</taxon>
        <taxon>Chordata</taxon>
        <taxon>Craniata</taxon>
        <taxon>Vertebrata</taxon>
        <taxon>Euteleostomi</taxon>
        <taxon>Mammalia</taxon>
        <taxon>Eutheria</taxon>
        <taxon>Afrotheria</taxon>
        <taxon>Proboscidea</taxon>
        <taxon>Elephantidae</taxon>
        <taxon>Loxodonta</taxon>
    </lineage>
</organism>
<dbReference type="AlphaFoldDB" id="G3TU44"/>
<keyword evidence="3" id="KW-1185">Reference proteome</keyword>
<name>G3TU44_LOXAF</name>
<dbReference type="Ensembl" id="ENSLAFT00000034321.1">
    <property type="protein sequence ID" value="ENSLAFP00000019102.1"/>
    <property type="gene ID" value="ENSLAFG00000031357.1"/>
</dbReference>
<accession>G3TU44</accession>
<sequence>EHSLPPSPVYGLQCKRDRRIYQNKRKVRMTSGLSQKGPPKLRL</sequence>
<feature type="compositionally biased region" description="Basic residues" evidence="1">
    <location>
        <begin position="16"/>
        <end position="28"/>
    </location>
</feature>
<dbReference type="Proteomes" id="UP000007646">
    <property type="component" value="Unassembled WGS sequence"/>
</dbReference>
<reference evidence="2 3" key="1">
    <citation type="submission" date="2009-06" db="EMBL/GenBank/DDBJ databases">
        <title>The Genome Sequence of Loxodonta africana (African elephant).</title>
        <authorList>
            <person name="Di Palma F."/>
            <person name="Heiman D."/>
            <person name="Young S."/>
            <person name="Johnson J."/>
            <person name="Lander E.S."/>
            <person name="Lindblad-Toh K."/>
        </authorList>
    </citation>
    <scope>NUCLEOTIDE SEQUENCE [LARGE SCALE GENOMIC DNA]</scope>
    <source>
        <strain evidence="2 3">Isolate ISIS603380</strain>
    </source>
</reference>
<evidence type="ECO:0000256" key="1">
    <source>
        <dbReference type="SAM" id="MobiDB-lite"/>
    </source>
</evidence>
<reference evidence="2" key="2">
    <citation type="submission" date="2025-08" db="UniProtKB">
        <authorList>
            <consortium name="Ensembl"/>
        </authorList>
    </citation>
    <scope>IDENTIFICATION</scope>
    <source>
        <strain evidence="2">Isolate ISIS603380</strain>
    </source>
</reference>
<proteinExistence type="predicted"/>
<dbReference type="HOGENOM" id="CLU_3244726_0_0_1"/>
<dbReference type="InParanoid" id="G3TU44"/>
<evidence type="ECO:0000313" key="3">
    <source>
        <dbReference type="Proteomes" id="UP000007646"/>
    </source>
</evidence>
<feature type="region of interest" description="Disordered" evidence="1">
    <location>
        <begin position="1"/>
        <end position="43"/>
    </location>
</feature>